<dbReference type="InterPro" id="IPR000315">
    <property type="entry name" value="Znf_B-box"/>
</dbReference>
<keyword evidence="2" id="KW-0175">Coiled coil</keyword>
<dbReference type="OrthoDB" id="5800423at2759"/>
<evidence type="ECO:0000259" key="3">
    <source>
        <dbReference type="PROSITE" id="PS50119"/>
    </source>
</evidence>
<dbReference type="EMBL" id="CACVKT020008931">
    <property type="protein sequence ID" value="CAC5418608.1"/>
    <property type="molecule type" value="Genomic_DNA"/>
</dbReference>
<evidence type="ECO:0000256" key="1">
    <source>
        <dbReference type="PROSITE-ProRule" id="PRU00024"/>
    </source>
</evidence>
<gene>
    <name evidence="4" type="ORF">MCOR_51031</name>
</gene>
<dbReference type="CDD" id="cd19757">
    <property type="entry name" value="Bbox1"/>
    <property type="match status" value="1"/>
</dbReference>
<protein>
    <recommendedName>
        <fullName evidence="3">B box-type domain-containing protein</fullName>
    </recommendedName>
</protein>
<dbReference type="SUPFAM" id="SSF57845">
    <property type="entry name" value="B-box zinc-binding domain"/>
    <property type="match status" value="1"/>
</dbReference>
<dbReference type="Proteomes" id="UP000507470">
    <property type="component" value="Unassembled WGS sequence"/>
</dbReference>
<feature type="coiled-coil region" evidence="2">
    <location>
        <begin position="123"/>
        <end position="158"/>
    </location>
</feature>
<dbReference type="CDD" id="cd19756">
    <property type="entry name" value="Bbox2"/>
    <property type="match status" value="1"/>
</dbReference>
<dbReference type="Pfam" id="PF00643">
    <property type="entry name" value="zf-B_box"/>
    <property type="match status" value="1"/>
</dbReference>
<keyword evidence="5" id="KW-1185">Reference proteome</keyword>
<dbReference type="Gene3D" id="2.120.10.30">
    <property type="entry name" value="TolB, C-terminal domain"/>
    <property type="match status" value="1"/>
</dbReference>
<sequence length="531" mass="60885">MCEESNEIKWKCLQCDFLLCTKCQKLHKKVKTTNQHAIIDIEEIASHQQHIKDKLDNSNIPCRIHSGQNFSLFCKSCKEVVCSLCFIQNHNKHNITEFAEGYCLMVDTMKTVNSEKLEQNVGKNVLKEEIENHTKKLLKELDQRREVVMKSVNDAENISQKIIKDLDLRKKHLSQVLNSNNVNQVFGICSEDKILIQPGVNPVNTIFKTWPKFVQGKEEVEDFYLGALIETDNDQNEFIFKEIKQYKTEQNLVENLVSSPDGALWISDFYSHKLHKIKLTNVLLSFKIDIYSMAILPYGNLLMSTMESNLKILSFRSTKIDTTKYSVNPLITLAVHVTNDHKIIVGARENQTNSFPVNGPRQVIMMNIDGKKEIVYHKDNKGKPIFTVPYRITTDNNNIIYVIDVLDEKDNGRIVALDKTNGARWIAAFNKTNKVKWVYGGNPDITKEQTFKPKDLVATKSDNIIVTDDDNHIIHILNTSGQCIYYINTKDQLGIVLPYSVDNDNRGTLYIGCNTYQTYDAKIYTIQVSGF</sequence>
<dbReference type="InterPro" id="IPR047153">
    <property type="entry name" value="TRIM45/56/19-like"/>
</dbReference>
<evidence type="ECO:0000256" key="2">
    <source>
        <dbReference type="SAM" id="Coils"/>
    </source>
</evidence>
<dbReference type="GO" id="GO:0061630">
    <property type="term" value="F:ubiquitin protein ligase activity"/>
    <property type="evidence" value="ECO:0007669"/>
    <property type="project" value="TreeGrafter"/>
</dbReference>
<dbReference type="GO" id="GO:0005654">
    <property type="term" value="C:nucleoplasm"/>
    <property type="evidence" value="ECO:0007669"/>
    <property type="project" value="TreeGrafter"/>
</dbReference>
<dbReference type="SUPFAM" id="SSF101898">
    <property type="entry name" value="NHL repeat"/>
    <property type="match status" value="1"/>
</dbReference>
<keyword evidence="1" id="KW-0863">Zinc-finger</keyword>
<dbReference type="AlphaFoldDB" id="A0A6J8EE65"/>
<dbReference type="GO" id="GO:0008270">
    <property type="term" value="F:zinc ion binding"/>
    <property type="evidence" value="ECO:0007669"/>
    <property type="project" value="UniProtKB-KW"/>
</dbReference>
<dbReference type="Gene3D" id="3.30.160.60">
    <property type="entry name" value="Classic Zinc Finger"/>
    <property type="match status" value="1"/>
</dbReference>
<dbReference type="PANTHER" id="PTHR25462:SF305">
    <property type="entry name" value="RING-TYPE DOMAIN-CONTAINING PROTEIN"/>
    <property type="match status" value="1"/>
</dbReference>
<keyword evidence="1" id="KW-0479">Metal-binding</keyword>
<dbReference type="PANTHER" id="PTHR25462">
    <property type="entry name" value="BONUS, ISOFORM C-RELATED"/>
    <property type="match status" value="1"/>
</dbReference>
<evidence type="ECO:0000313" key="5">
    <source>
        <dbReference type="Proteomes" id="UP000507470"/>
    </source>
</evidence>
<dbReference type="InterPro" id="IPR011042">
    <property type="entry name" value="6-blade_b-propeller_TolB-like"/>
</dbReference>
<feature type="domain" description="B box-type" evidence="3">
    <location>
        <begin position="57"/>
        <end position="98"/>
    </location>
</feature>
<name>A0A6J8EE65_MYTCO</name>
<keyword evidence="1" id="KW-0862">Zinc</keyword>
<accession>A0A6J8EE65</accession>
<organism evidence="4 5">
    <name type="scientific">Mytilus coruscus</name>
    <name type="common">Sea mussel</name>
    <dbReference type="NCBI Taxonomy" id="42192"/>
    <lineage>
        <taxon>Eukaryota</taxon>
        <taxon>Metazoa</taxon>
        <taxon>Spiralia</taxon>
        <taxon>Lophotrochozoa</taxon>
        <taxon>Mollusca</taxon>
        <taxon>Bivalvia</taxon>
        <taxon>Autobranchia</taxon>
        <taxon>Pteriomorphia</taxon>
        <taxon>Mytilida</taxon>
        <taxon>Mytiloidea</taxon>
        <taxon>Mytilidae</taxon>
        <taxon>Mytilinae</taxon>
        <taxon>Mytilus</taxon>
    </lineage>
</organism>
<reference evidence="4 5" key="1">
    <citation type="submission" date="2020-06" db="EMBL/GenBank/DDBJ databases">
        <authorList>
            <person name="Li R."/>
            <person name="Bekaert M."/>
        </authorList>
    </citation>
    <scope>NUCLEOTIDE SEQUENCE [LARGE SCALE GENOMIC DNA]</scope>
    <source>
        <strain evidence="5">wild</strain>
    </source>
</reference>
<proteinExistence type="predicted"/>
<evidence type="ECO:0000313" key="4">
    <source>
        <dbReference type="EMBL" id="CAC5418608.1"/>
    </source>
</evidence>
<dbReference type="PROSITE" id="PS50119">
    <property type="entry name" value="ZF_BBOX"/>
    <property type="match status" value="1"/>
</dbReference>